<organism evidence="10 11">
    <name type="scientific">Chitinophaga nivalis</name>
    <dbReference type="NCBI Taxonomy" id="2991709"/>
    <lineage>
        <taxon>Bacteria</taxon>
        <taxon>Pseudomonadati</taxon>
        <taxon>Bacteroidota</taxon>
        <taxon>Chitinophagia</taxon>
        <taxon>Chitinophagales</taxon>
        <taxon>Chitinophagaceae</taxon>
        <taxon>Chitinophaga</taxon>
    </lineage>
</organism>
<name>A0ABT3IUL6_9BACT</name>
<keyword evidence="3" id="KW-1134">Transmembrane beta strand</keyword>
<dbReference type="EMBL" id="JAPDNS010000002">
    <property type="protein sequence ID" value="MCW3487405.1"/>
    <property type="molecule type" value="Genomic_DNA"/>
</dbReference>
<evidence type="ECO:0000256" key="4">
    <source>
        <dbReference type="ARBA" id="ARBA00022692"/>
    </source>
</evidence>
<keyword evidence="4" id="KW-0812">Transmembrane</keyword>
<feature type="signal peptide" evidence="8">
    <location>
        <begin position="1"/>
        <end position="19"/>
    </location>
</feature>
<gene>
    <name evidence="10" type="ORF">OL497_26145</name>
</gene>
<dbReference type="Gene3D" id="2.170.130.10">
    <property type="entry name" value="TonB-dependent receptor, plug domain"/>
    <property type="match status" value="1"/>
</dbReference>
<protein>
    <submittedName>
        <fullName evidence="10">TonB-dependent receptor plug domain-containing protein</fullName>
    </submittedName>
</protein>
<keyword evidence="7" id="KW-0998">Cell outer membrane</keyword>
<dbReference type="InterPro" id="IPR039426">
    <property type="entry name" value="TonB-dep_rcpt-like"/>
</dbReference>
<dbReference type="SUPFAM" id="SSF49464">
    <property type="entry name" value="Carboxypeptidase regulatory domain-like"/>
    <property type="match status" value="1"/>
</dbReference>
<feature type="chain" id="PRO_5047411788" evidence="8">
    <location>
        <begin position="20"/>
        <end position="906"/>
    </location>
</feature>
<evidence type="ECO:0000256" key="3">
    <source>
        <dbReference type="ARBA" id="ARBA00022452"/>
    </source>
</evidence>
<proteinExistence type="predicted"/>
<feature type="domain" description="TonB-dependent receptor plug" evidence="9">
    <location>
        <begin position="122"/>
        <end position="258"/>
    </location>
</feature>
<keyword evidence="11" id="KW-1185">Reference proteome</keyword>
<evidence type="ECO:0000256" key="2">
    <source>
        <dbReference type="ARBA" id="ARBA00022448"/>
    </source>
</evidence>
<dbReference type="SUPFAM" id="SSF56935">
    <property type="entry name" value="Porins"/>
    <property type="match status" value="1"/>
</dbReference>
<dbReference type="Gene3D" id="2.40.170.20">
    <property type="entry name" value="TonB-dependent receptor, beta-barrel domain"/>
    <property type="match status" value="1"/>
</dbReference>
<evidence type="ECO:0000256" key="6">
    <source>
        <dbReference type="ARBA" id="ARBA00023136"/>
    </source>
</evidence>
<sequence length="906" mass="101924">MKYRLYVFLLLLFPVLGSAQQREQWLQGKVVDLRGRPIAFATVALPDLEQVTYTNAAGGFHLRVDSIYAKTVSLRITYVGKKSIDTTVAVSQPAPLFFMMQELSLSLSMLQVTATRKNNTNSNSSIVYDREAIEQIQAYSLADVLRTLPGKTMAPPDLQYKQQITLRSESTDQFARNNSLGVAIIVDGVRRSNDGNMQSRSASQWGMGGSLLTNHKDPFAGNPSYDVAFSGIDLRDIPADNIESIEVISGVAAAKYGEITDGAIIVNRQAGKTDYRYSMRFNGSSVNTSLSKGYSLGPKLGALNVNVNYLYSNQDPRDKMKIFSRVTAGLMWTTYLAKGIKNTFSLDYGTKIDNAKQDPDDNAQERTYSKDRRIAFSNRMAVEVNQPWLKNISFTMSYDRSYQESYRQLYLNGAPKAMADKDTTGIYEGYYIPGNYLALDHIIGRPSSFSGSLQLSNEWMTGRIRHGVSAGVNVNVTGNNGKGIVIDPTRPRFVNQGYKNERPYDFNLLPSLINYGFYAEDNMLIPLLGKELRVQAGMRYDLQNGFASLQPRINASYQLDKHWRVNMAYGIASKSPTMAHRYPAPVYYDIPLVNAYAGDVRESMYLVYTRKEIPDNRNMKPAKSAQVEAGVSYSKHGFSSSVFVYFKNNTDGFGEQSLFSPETLPVYDYQRIPGQKPVYFPTNKSRTYLNLSRIQLTNNLSDRTFGAEWFISTPKIKAILTSFNLSTSYSSGTYRKEGTLMVAASESSIDQGKKAWFGIYDNDSNKSWSLTTKLSADTHIPQLGFLITLSADIYWQNAKDFTNGSNYPHAYVDATGTIFPIAHFDPANPDYGHLTRRTGSDNRQRLPFVYSNMSLRVAKEIRQKIRFSVYAYNFLNLQPKHYFEDSRILRVYNSPVNVGAEMSIKF</sequence>
<dbReference type="InterPro" id="IPR012910">
    <property type="entry name" value="Plug_dom"/>
</dbReference>
<dbReference type="InterPro" id="IPR008969">
    <property type="entry name" value="CarboxyPept-like_regulatory"/>
</dbReference>
<evidence type="ECO:0000313" key="11">
    <source>
        <dbReference type="Proteomes" id="UP001207742"/>
    </source>
</evidence>
<evidence type="ECO:0000256" key="7">
    <source>
        <dbReference type="ARBA" id="ARBA00023237"/>
    </source>
</evidence>
<accession>A0ABT3IUL6</accession>
<keyword evidence="10" id="KW-0675">Receptor</keyword>
<evidence type="ECO:0000256" key="8">
    <source>
        <dbReference type="SAM" id="SignalP"/>
    </source>
</evidence>
<keyword evidence="6" id="KW-0472">Membrane</keyword>
<dbReference type="Pfam" id="PF13715">
    <property type="entry name" value="CarbopepD_reg_2"/>
    <property type="match status" value="1"/>
</dbReference>
<comment type="caution">
    <text evidence="10">The sequence shown here is derived from an EMBL/GenBank/DDBJ whole genome shotgun (WGS) entry which is preliminary data.</text>
</comment>
<evidence type="ECO:0000259" key="9">
    <source>
        <dbReference type="Pfam" id="PF07715"/>
    </source>
</evidence>
<keyword evidence="5 8" id="KW-0732">Signal</keyword>
<dbReference type="InterPro" id="IPR036942">
    <property type="entry name" value="Beta-barrel_TonB_sf"/>
</dbReference>
<evidence type="ECO:0000256" key="1">
    <source>
        <dbReference type="ARBA" id="ARBA00004571"/>
    </source>
</evidence>
<reference evidence="10 11" key="1">
    <citation type="submission" date="2022-10" db="EMBL/GenBank/DDBJ databases">
        <title>Chitinophaga nivalis PC15 sp. nov., isolated from Pyeongchang county, South Korea.</title>
        <authorList>
            <person name="Trinh H.N."/>
        </authorList>
    </citation>
    <scope>NUCLEOTIDE SEQUENCE [LARGE SCALE GENOMIC DNA]</scope>
    <source>
        <strain evidence="10 11">PC14</strain>
    </source>
</reference>
<comment type="subcellular location">
    <subcellularLocation>
        <location evidence="1">Cell outer membrane</location>
        <topology evidence="1">Multi-pass membrane protein</topology>
    </subcellularLocation>
</comment>
<evidence type="ECO:0000313" key="10">
    <source>
        <dbReference type="EMBL" id="MCW3487405.1"/>
    </source>
</evidence>
<dbReference type="Pfam" id="PF07715">
    <property type="entry name" value="Plug"/>
    <property type="match status" value="1"/>
</dbReference>
<evidence type="ECO:0000256" key="5">
    <source>
        <dbReference type="ARBA" id="ARBA00022729"/>
    </source>
</evidence>
<dbReference type="RefSeq" id="WP_264734215.1">
    <property type="nucleotide sequence ID" value="NZ_JAPDNR010000001.1"/>
</dbReference>
<dbReference type="PANTHER" id="PTHR30069:SF29">
    <property type="entry name" value="HEMOGLOBIN AND HEMOGLOBIN-HAPTOGLOBIN-BINDING PROTEIN 1-RELATED"/>
    <property type="match status" value="1"/>
</dbReference>
<keyword evidence="2" id="KW-0813">Transport</keyword>
<dbReference type="InterPro" id="IPR037066">
    <property type="entry name" value="Plug_dom_sf"/>
</dbReference>
<dbReference type="Proteomes" id="UP001207742">
    <property type="component" value="Unassembled WGS sequence"/>
</dbReference>
<dbReference type="PANTHER" id="PTHR30069">
    <property type="entry name" value="TONB-DEPENDENT OUTER MEMBRANE RECEPTOR"/>
    <property type="match status" value="1"/>
</dbReference>